<proteinExistence type="predicted"/>
<protein>
    <submittedName>
        <fullName evidence="1">Uncharacterized protein</fullName>
    </submittedName>
</protein>
<comment type="caution">
    <text evidence="1">The sequence shown here is derived from an EMBL/GenBank/DDBJ whole genome shotgun (WGS) entry which is preliminary data.</text>
</comment>
<sequence length="72" mass="7371">AAATATPVTVMGVRKKRKDGDALTAAENGTNTLDAGLVRKKAKVEPTPVASADSANGLRVLDSGLVRKKPKS</sequence>
<feature type="non-terminal residue" evidence="1">
    <location>
        <position position="1"/>
    </location>
</feature>
<dbReference type="EMBL" id="BKCJ011888364">
    <property type="protein sequence ID" value="GFD61220.1"/>
    <property type="molecule type" value="Genomic_DNA"/>
</dbReference>
<organism evidence="1">
    <name type="scientific">Tanacetum cinerariifolium</name>
    <name type="common">Dalmatian daisy</name>
    <name type="synonym">Chrysanthemum cinerariifolium</name>
    <dbReference type="NCBI Taxonomy" id="118510"/>
    <lineage>
        <taxon>Eukaryota</taxon>
        <taxon>Viridiplantae</taxon>
        <taxon>Streptophyta</taxon>
        <taxon>Embryophyta</taxon>
        <taxon>Tracheophyta</taxon>
        <taxon>Spermatophyta</taxon>
        <taxon>Magnoliopsida</taxon>
        <taxon>eudicotyledons</taxon>
        <taxon>Gunneridae</taxon>
        <taxon>Pentapetalae</taxon>
        <taxon>asterids</taxon>
        <taxon>campanulids</taxon>
        <taxon>Asterales</taxon>
        <taxon>Asteraceae</taxon>
        <taxon>Asteroideae</taxon>
        <taxon>Anthemideae</taxon>
        <taxon>Anthemidinae</taxon>
        <taxon>Tanacetum</taxon>
    </lineage>
</organism>
<gene>
    <name evidence="1" type="ORF">Tci_933189</name>
</gene>
<name>A0A699XS74_TANCI</name>
<accession>A0A699XS74</accession>
<dbReference type="AlphaFoldDB" id="A0A699XS74"/>
<reference evidence="1" key="1">
    <citation type="journal article" date="2019" name="Sci. Rep.">
        <title>Draft genome of Tanacetum cinerariifolium, the natural source of mosquito coil.</title>
        <authorList>
            <person name="Yamashiro T."/>
            <person name="Shiraishi A."/>
            <person name="Satake H."/>
            <person name="Nakayama K."/>
        </authorList>
    </citation>
    <scope>NUCLEOTIDE SEQUENCE</scope>
</reference>
<evidence type="ECO:0000313" key="1">
    <source>
        <dbReference type="EMBL" id="GFD61220.1"/>
    </source>
</evidence>